<dbReference type="GO" id="GO:0005524">
    <property type="term" value="F:ATP binding"/>
    <property type="evidence" value="ECO:0007669"/>
    <property type="project" value="UniProtKB-KW"/>
</dbReference>
<evidence type="ECO:0000313" key="7">
    <source>
        <dbReference type="Proteomes" id="UP000570361"/>
    </source>
</evidence>
<feature type="domain" description="ABC transporter" evidence="5">
    <location>
        <begin position="5"/>
        <end position="233"/>
    </location>
</feature>
<keyword evidence="4 6" id="KW-0067">ATP-binding</keyword>
<dbReference type="GO" id="GO:0016887">
    <property type="term" value="F:ATP hydrolysis activity"/>
    <property type="evidence" value="ECO:0007669"/>
    <property type="project" value="InterPro"/>
</dbReference>
<keyword evidence="7" id="KW-1185">Reference proteome</keyword>
<sequence length="247" mass="26425">MEPVMEIRQVTKRYPGGRGIADISLSVNKGEVWGLFGPNGAGKTTLLKILTGLSLPDAGRVSLFGHDIAQQFAAAMSKVSCLIETADAYGYMSASRNLKLAARFYPALPKGRIDEVLELVGLAEYREEKVSRYSLGMKQRLAIAAALLAKPELIILDEPTNGLDIEGIVWLRGLIARLAKEEGTTFLISSHGIHEMEQVCTHACMMSAGSVIGQGSLAQLTGGGMTLEAAYLSAIQHQEKGASIVHA</sequence>
<comment type="caution">
    <text evidence="6">The sequence shown here is derived from an EMBL/GenBank/DDBJ whole genome shotgun (WGS) entry which is preliminary data.</text>
</comment>
<comment type="similarity">
    <text evidence="1">Belongs to the ABC transporter superfamily.</text>
</comment>
<evidence type="ECO:0000313" key="6">
    <source>
        <dbReference type="EMBL" id="MBB3110156.1"/>
    </source>
</evidence>
<dbReference type="EMBL" id="JACHXK010000004">
    <property type="protein sequence ID" value="MBB3110156.1"/>
    <property type="molecule type" value="Genomic_DNA"/>
</dbReference>
<dbReference type="InterPro" id="IPR027417">
    <property type="entry name" value="P-loop_NTPase"/>
</dbReference>
<accession>A0A7W5FMD7</accession>
<evidence type="ECO:0000256" key="3">
    <source>
        <dbReference type="ARBA" id="ARBA00022741"/>
    </source>
</evidence>
<dbReference type="SUPFAM" id="SSF52540">
    <property type="entry name" value="P-loop containing nucleoside triphosphate hydrolases"/>
    <property type="match status" value="1"/>
</dbReference>
<dbReference type="Proteomes" id="UP000570361">
    <property type="component" value="Unassembled WGS sequence"/>
</dbReference>
<gene>
    <name evidence="6" type="ORF">FHS18_002223</name>
</gene>
<proteinExistence type="inferred from homology"/>
<name>A0A7W5FMD7_9BACL</name>
<dbReference type="InterPro" id="IPR003593">
    <property type="entry name" value="AAA+_ATPase"/>
</dbReference>
<dbReference type="Gene3D" id="3.40.50.300">
    <property type="entry name" value="P-loop containing nucleotide triphosphate hydrolases"/>
    <property type="match status" value="1"/>
</dbReference>
<evidence type="ECO:0000256" key="2">
    <source>
        <dbReference type="ARBA" id="ARBA00022448"/>
    </source>
</evidence>
<evidence type="ECO:0000259" key="5">
    <source>
        <dbReference type="PROSITE" id="PS50893"/>
    </source>
</evidence>
<dbReference type="PANTHER" id="PTHR43335">
    <property type="entry name" value="ABC TRANSPORTER, ATP-BINDING PROTEIN"/>
    <property type="match status" value="1"/>
</dbReference>
<dbReference type="RefSeq" id="WP_183599920.1">
    <property type="nucleotide sequence ID" value="NZ_JACHXK010000004.1"/>
</dbReference>
<keyword evidence="2" id="KW-0813">Transport</keyword>
<evidence type="ECO:0000256" key="4">
    <source>
        <dbReference type="ARBA" id="ARBA00022840"/>
    </source>
</evidence>
<dbReference type="InterPro" id="IPR003439">
    <property type="entry name" value="ABC_transporter-like_ATP-bd"/>
</dbReference>
<dbReference type="PROSITE" id="PS50893">
    <property type="entry name" value="ABC_TRANSPORTER_2"/>
    <property type="match status" value="1"/>
</dbReference>
<evidence type="ECO:0000256" key="1">
    <source>
        <dbReference type="ARBA" id="ARBA00005417"/>
    </source>
</evidence>
<organism evidence="6 7">
    <name type="scientific">Paenibacillus phyllosphaerae</name>
    <dbReference type="NCBI Taxonomy" id="274593"/>
    <lineage>
        <taxon>Bacteria</taxon>
        <taxon>Bacillati</taxon>
        <taxon>Bacillota</taxon>
        <taxon>Bacilli</taxon>
        <taxon>Bacillales</taxon>
        <taxon>Paenibacillaceae</taxon>
        <taxon>Paenibacillus</taxon>
    </lineage>
</organism>
<dbReference type="Pfam" id="PF00005">
    <property type="entry name" value="ABC_tran"/>
    <property type="match status" value="1"/>
</dbReference>
<dbReference type="SMART" id="SM00382">
    <property type="entry name" value="AAA"/>
    <property type="match status" value="1"/>
</dbReference>
<dbReference type="PROSITE" id="PS00211">
    <property type="entry name" value="ABC_TRANSPORTER_1"/>
    <property type="match status" value="1"/>
</dbReference>
<keyword evidence="3" id="KW-0547">Nucleotide-binding</keyword>
<dbReference type="InterPro" id="IPR017871">
    <property type="entry name" value="ABC_transporter-like_CS"/>
</dbReference>
<protein>
    <submittedName>
        <fullName evidence="6">ABC-2 type transport system ATP-binding protein</fullName>
    </submittedName>
</protein>
<dbReference type="PANTHER" id="PTHR43335:SF4">
    <property type="entry name" value="ABC TRANSPORTER, ATP-BINDING PROTEIN"/>
    <property type="match status" value="1"/>
</dbReference>
<reference evidence="6 7" key="1">
    <citation type="submission" date="2020-08" db="EMBL/GenBank/DDBJ databases">
        <title>Genomic Encyclopedia of Type Strains, Phase III (KMG-III): the genomes of soil and plant-associated and newly described type strains.</title>
        <authorList>
            <person name="Whitman W."/>
        </authorList>
    </citation>
    <scope>NUCLEOTIDE SEQUENCE [LARGE SCALE GENOMIC DNA]</scope>
    <source>
        <strain evidence="6 7">CECT 5862</strain>
    </source>
</reference>
<dbReference type="AlphaFoldDB" id="A0A7W5FMD7"/>